<dbReference type="OrthoDB" id="2125027at2759"/>
<protein>
    <recommendedName>
        <fullName evidence="11">ATP synthase F(0) complex subunit e, mitochondrial</fullName>
    </recommendedName>
</protein>
<evidence type="ECO:0000256" key="7">
    <source>
        <dbReference type="ARBA" id="ARBA00023065"/>
    </source>
</evidence>
<dbReference type="EMBL" id="JACCJC010000018">
    <property type="protein sequence ID" value="KAF6236473.1"/>
    <property type="molecule type" value="Genomic_DNA"/>
</dbReference>
<keyword evidence="7 11" id="KW-0406">Ion transport</keyword>
<evidence type="ECO:0000256" key="10">
    <source>
        <dbReference type="ARBA" id="ARBA00023310"/>
    </source>
</evidence>
<keyword evidence="5 11" id="KW-0375">Hydrogen ion transport</keyword>
<dbReference type="Pfam" id="PF05680">
    <property type="entry name" value="ATP-synt_E"/>
    <property type="match status" value="1"/>
</dbReference>
<evidence type="ECO:0000256" key="11">
    <source>
        <dbReference type="RuleBase" id="RU367005"/>
    </source>
</evidence>
<name>A0A8H6FX58_9LECA</name>
<keyword evidence="6 11" id="KW-0999">Mitochondrion inner membrane</keyword>
<evidence type="ECO:0000313" key="13">
    <source>
        <dbReference type="Proteomes" id="UP000578531"/>
    </source>
</evidence>
<keyword evidence="13" id="KW-1185">Reference proteome</keyword>
<evidence type="ECO:0000256" key="1">
    <source>
        <dbReference type="ARBA" id="ARBA00004273"/>
    </source>
</evidence>
<evidence type="ECO:0000256" key="9">
    <source>
        <dbReference type="ARBA" id="ARBA00023136"/>
    </source>
</evidence>
<comment type="function">
    <text evidence="11">Subunit e, of the mitochondrial membrane ATP synthase complex (F(1)F(0) ATP synthase or Complex V) that produces ATP from ADP in the presence of a proton gradient across the membrane which is generated by electron transport complexes of the respiratory chain. ATP synthase complex consist of a soluble F(1) head domain - the catalytic core - and a membrane F(1) domain - the membrane proton channel. These two domains are linked by a central stalk rotating inside the F(1) region and a stationary peripheral stalk. During catalysis, ATP synthesis in the catalytic domain of F(1) is coupled via a rotary mechanism of the central stalk subunits to proton translocation. In vivo, can only synthesize ATP although its ATP hydrolase activity can be activated artificially in vitro. Part of the complex F(0) domain.</text>
</comment>
<comment type="subcellular location">
    <subcellularLocation>
        <location evidence="1 11">Mitochondrion inner membrane</location>
    </subcellularLocation>
</comment>
<comment type="similarity">
    <text evidence="2 11">Belongs to the ATPase e subunit family.</text>
</comment>
<evidence type="ECO:0000256" key="8">
    <source>
        <dbReference type="ARBA" id="ARBA00023128"/>
    </source>
</evidence>
<dbReference type="GO" id="GO:0015078">
    <property type="term" value="F:proton transmembrane transporter activity"/>
    <property type="evidence" value="ECO:0007669"/>
    <property type="project" value="InterPro"/>
</dbReference>
<reference evidence="12 13" key="1">
    <citation type="journal article" date="2020" name="Genomics">
        <title>Complete, high-quality genomes from long-read metagenomic sequencing of two wolf lichen thalli reveals enigmatic genome architecture.</title>
        <authorList>
            <person name="McKenzie S.K."/>
            <person name="Walston R.F."/>
            <person name="Allen J.L."/>
        </authorList>
    </citation>
    <scope>NUCLEOTIDE SEQUENCE [LARGE SCALE GENOMIC DNA]</scope>
    <source>
        <strain evidence="12">WasteWater2</strain>
    </source>
</reference>
<dbReference type="AlphaFoldDB" id="A0A8H6FX58"/>
<evidence type="ECO:0000256" key="2">
    <source>
        <dbReference type="ARBA" id="ARBA00007333"/>
    </source>
</evidence>
<keyword evidence="10 11" id="KW-0066">ATP synthesis</keyword>
<proteinExistence type="inferred from homology"/>
<evidence type="ECO:0000256" key="4">
    <source>
        <dbReference type="ARBA" id="ARBA00022547"/>
    </source>
</evidence>
<evidence type="ECO:0000256" key="5">
    <source>
        <dbReference type="ARBA" id="ARBA00022781"/>
    </source>
</evidence>
<dbReference type="Proteomes" id="UP000578531">
    <property type="component" value="Unassembled WGS sequence"/>
</dbReference>
<keyword evidence="4 11" id="KW-0138">CF(0)</keyword>
<dbReference type="RefSeq" id="XP_037165812.1">
    <property type="nucleotide sequence ID" value="XM_037307172.1"/>
</dbReference>
<evidence type="ECO:0000313" key="12">
    <source>
        <dbReference type="EMBL" id="KAF6236473.1"/>
    </source>
</evidence>
<sequence length="90" mass="9811">MASSGGNVLRYAALLTGVGYGFYHQASIAAQTKMAHIDREFENQASLISKAKAEWAKKTMPKDVKEGAVISDPNDPKFDLEAYLTMSEAK</sequence>
<dbReference type="InterPro" id="IPR008386">
    <property type="entry name" value="ATP_synth_F0_esu_mt"/>
</dbReference>
<dbReference type="GO" id="GO:0005743">
    <property type="term" value="C:mitochondrial inner membrane"/>
    <property type="evidence" value="ECO:0007669"/>
    <property type="project" value="UniProtKB-SubCell"/>
</dbReference>
<keyword evidence="3 11" id="KW-0813">Transport</keyword>
<dbReference type="GO" id="GO:0045259">
    <property type="term" value="C:proton-transporting ATP synthase complex"/>
    <property type="evidence" value="ECO:0007669"/>
    <property type="project" value="UniProtKB-UniRule"/>
</dbReference>
<organism evidence="12 13">
    <name type="scientific">Letharia columbiana</name>
    <dbReference type="NCBI Taxonomy" id="112416"/>
    <lineage>
        <taxon>Eukaryota</taxon>
        <taxon>Fungi</taxon>
        <taxon>Dikarya</taxon>
        <taxon>Ascomycota</taxon>
        <taxon>Pezizomycotina</taxon>
        <taxon>Lecanoromycetes</taxon>
        <taxon>OSLEUM clade</taxon>
        <taxon>Lecanoromycetidae</taxon>
        <taxon>Lecanorales</taxon>
        <taxon>Lecanorineae</taxon>
        <taxon>Parmeliaceae</taxon>
        <taxon>Letharia</taxon>
    </lineage>
</organism>
<keyword evidence="8 11" id="KW-0496">Mitochondrion</keyword>
<gene>
    <name evidence="12" type="ORF">HO173_005254</name>
</gene>
<evidence type="ECO:0000256" key="3">
    <source>
        <dbReference type="ARBA" id="ARBA00022448"/>
    </source>
</evidence>
<dbReference type="GeneID" id="59286918"/>
<dbReference type="GO" id="GO:0015986">
    <property type="term" value="P:proton motive force-driven ATP synthesis"/>
    <property type="evidence" value="ECO:0007669"/>
    <property type="project" value="InterPro"/>
</dbReference>
<comment type="caution">
    <text evidence="12">The sequence shown here is derived from an EMBL/GenBank/DDBJ whole genome shotgun (WGS) entry which is preliminary data.</text>
</comment>
<keyword evidence="9" id="KW-0472">Membrane</keyword>
<accession>A0A8H6FX58</accession>
<comment type="subunit">
    <text evidence="11">F-type ATPases have 2 components, CF(1) - the catalytic core - and CF(0) - the membrane proton channel. CF(1) and CF(0) have multiple subunits.</text>
</comment>
<evidence type="ECO:0000256" key="6">
    <source>
        <dbReference type="ARBA" id="ARBA00022792"/>
    </source>
</evidence>